<dbReference type="GO" id="GO:0005829">
    <property type="term" value="C:cytosol"/>
    <property type="evidence" value="ECO:0007669"/>
    <property type="project" value="TreeGrafter"/>
</dbReference>
<dbReference type="GO" id="GO:0006457">
    <property type="term" value="P:protein folding"/>
    <property type="evidence" value="ECO:0007669"/>
    <property type="project" value="InterPro"/>
</dbReference>
<evidence type="ECO:0000256" key="9">
    <source>
        <dbReference type="ARBA" id="ARBA00076414"/>
    </source>
</evidence>
<dbReference type="GO" id="GO:0051087">
    <property type="term" value="F:protein-folding chaperone binding"/>
    <property type="evidence" value="ECO:0007669"/>
    <property type="project" value="InterPro"/>
</dbReference>
<dbReference type="PANTHER" id="PTHR21237">
    <property type="entry name" value="GRPE PROTEIN"/>
    <property type="match status" value="1"/>
</dbReference>
<evidence type="ECO:0000256" key="5">
    <source>
        <dbReference type="ARBA" id="ARBA00023016"/>
    </source>
</evidence>
<evidence type="ECO:0000313" key="15">
    <source>
        <dbReference type="EMBL" id="PVZ71991.1"/>
    </source>
</evidence>
<dbReference type="SUPFAM" id="SSF58014">
    <property type="entry name" value="Coiled-coil domain of nucleotide exchange factor GrpE"/>
    <property type="match status" value="1"/>
</dbReference>
<dbReference type="GO" id="GO:0000774">
    <property type="term" value="F:adenyl-nucleotide exchange factor activity"/>
    <property type="evidence" value="ECO:0007669"/>
    <property type="project" value="InterPro"/>
</dbReference>
<proteinExistence type="inferred from homology"/>
<evidence type="ECO:0000256" key="14">
    <source>
        <dbReference type="SAM" id="MobiDB-lite"/>
    </source>
</evidence>
<dbReference type="PROSITE" id="PS01071">
    <property type="entry name" value="GRPE"/>
    <property type="match status" value="1"/>
</dbReference>
<dbReference type="InterPro" id="IPR009012">
    <property type="entry name" value="GrpE_head"/>
</dbReference>
<comment type="caution">
    <text evidence="15">The sequence shown here is derived from an EMBL/GenBank/DDBJ whole genome shotgun (WGS) entry which is preliminary data.</text>
</comment>
<evidence type="ECO:0000256" key="2">
    <source>
        <dbReference type="ARBA" id="ARBA00009054"/>
    </source>
</evidence>
<dbReference type="RefSeq" id="WP_116685578.1">
    <property type="nucleotide sequence ID" value="NZ_CAWNYD010000001.1"/>
</dbReference>
<evidence type="ECO:0000256" key="4">
    <source>
        <dbReference type="ARBA" id="ARBA00022490"/>
    </source>
</evidence>
<reference evidence="15 16" key="1">
    <citation type="submission" date="2018-04" db="EMBL/GenBank/DDBJ databases">
        <title>Thalassorhabdus spongiae gen. nov., sp. nov., isolated from a marine sponge in South-West Iceland.</title>
        <authorList>
            <person name="Knobloch S."/>
            <person name="Daussin A."/>
            <person name="Johannsson R."/>
            <person name="Marteinsson V.T."/>
        </authorList>
    </citation>
    <scope>NUCLEOTIDE SEQUENCE [LARGE SCALE GENOMIC DNA]</scope>
    <source>
        <strain evidence="15 16">Hp12</strain>
    </source>
</reference>
<comment type="subunit">
    <text evidence="3 10">Homodimer.</text>
</comment>
<dbReference type="Gene3D" id="3.90.20.20">
    <property type="match status" value="1"/>
</dbReference>
<evidence type="ECO:0000256" key="12">
    <source>
        <dbReference type="RuleBase" id="RU004478"/>
    </source>
</evidence>
<evidence type="ECO:0000256" key="3">
    <source>
        <dbReference type="ARBA" id="ARBA00011738"/>
    </source>
</evidence>
<keyword evidence="5 10" id="KW-0346">Stress response</keyword>
<evidence type="ECO:0000256" key="10">
    <source>
        <dbReference type="HAMAP-Rule" id="MF_01151"/>
    </source>
</evidence>
<organism evidence="15 16">
    <name type="scientific">Pelagibaculum spongiae</name>
    <dbReference type="NCBI Taxonomy" id="2080658"/>
    <lineage>
        <taxon>Bacteria</taxon>
        <taxon>Pseudomonadati</taxon>
        <taxon>Pseudomonadota</taxon>
        <taxon>Gammaproteobacteria</taxon>
        <taxon>Oceanospirillales</taxon>
        <taxon>Pelagibaculum</taxon>
    </lineage>
</organism>
<dbReference type="OrthoDB" id="9789811at2"/>
<dbReference type="InterPro" id="IPR000740">
    <property type="entry name" value="GrpE"/>
</dbReference>
<evidence type="ECO:0000256" key="11">
    <source>
        <dbReference type="RuleBase" id="RU000639"/>
    </source>
</evidence>
<dbReference type="CDD" id="cd00446">
    <property type="entry name" value="GrpE"/>
    <property type="match status" value="1"/>
</dbReference>
<keyword evidence="6 10" id="KW-0143">Chaperone</keyword>
<name>A0A2V1GXV8_9GAMM</name>
<dbReference type="FunFam" id="2.30.22.10:FF:000001">
    <property type="entry name" value="Protein GrpE"/>
    <property type="match status" value="1"/>
</dbReference>
<feature type="coiled-coil region" evidence="13">
    <location>
        <begin position="23"/>
        <end position="54"/>
    </location>
</feature>
<comment type="function">
    <text evidence="7 10 11">Participates actively in the response to hyperosmotic and heat shock by preventing the aggregation of stress-denatured proteins, in association with DnaK and GrpE. It is the nucleotide exchange factor for DnaK and may function as a thermosensor. Unfolded proteins bind initially to DnaJ; upon interaction with the DnaJ-bound protein, DnaK hydrolyzes its bound ATP, resulting in the formation of a stable complex. GrpE releases ADP from DnaK; ATP binding to DnaK triggers the release of the substrate protein, thus completing the reaction cycle. Several rounds of ATP-dependent interactions between DnaJ, DnaK and GrpE are required for fully efficient folding.</text>
</comment>
<evidence type="ECO:0000256" key="7">
    <source>
        <dbReference type="ARBA" id="ARBA00053401"/>
    </source>
</evidence>
<keyword evidence="13" id="KW-0175">Coiled coil</keyword>
<dbReference type="Gene3D" id="2.30.22.10">
    <property type="entry name" value="Head domain of nucleotide exchange factor GrpE"/>
    <property type="match status" value="1"/>
</dbReference>
<dbReference type="PRINTS" id="PR00773">
    <property type="entry name" value="GRPEPROTEIN"/>
</dbReference>
<dbReference type="NCBIfam" id="NF010737">
    <property type="entry name" value="PRK14139.1"/>
    <property type="match status" value="1"/>
</dbReference>
<comment type="subcellular location">
    <subcellularLocation>
        <location evidence="1 10">Cytoplasm</location>
    </subcellularLocation>
</comment>
<dbReference type="HAMAP" id="MF_01151">
    <property type="entry name" value="GrpE"/>
    <property type="match status" value="1"/>
</dbReference>
<sequence>MNDKTEAQQEQSIENEAQQPEQVVEAEIEVETVAEQAESAEVDLQGQLMAAQKKAQENWDLALRAQAEMENIKRRAERDVANAHKFALDKFVGSLLPVVDSLEKALESIAEDDEANKAIREGTEMTLKMFTDSLSKFGVVQINPVSEVFNPERHEAMAMQEVAGSEANTVLFVIQKGYLLNERLVRPARVMVAK</sequence>
<dbReference type="SUPFAM" id="SSF51064">
    <property type="entry name" value="Head domain of nucleotide exchange factor GrpE"/>
    <property type="match status" value="1"/>
</dbReference>
<evidence type="ECO:0000313" key="16">
    <source>
        <dbReference type="Proteomes" id="UP000244906"/>
    </source>
</evidence>
<dbReference type="GO" id="GO:0042803">
    <property type="term" value="F:protein homodimerization activity"/>
    <property type="evidence" value="ECO:0007669"/>
    <property type="project" value="InterPro"/>
</dbReference>
<dbReference type="NCBIfam" id="NF010748">
    <property type="entry name" value="PRK14150.1"/>
    <property type="match status" value="1"/>
</dbReference>
<gene>
    <name evidence="10" type="primary">grpE</name>
    <name evidence="15" type="ORF">DC094_02930</name>
</gene>
<protein>
    <recommendedName>
        <fullName evidence="8 10">Protein GrpE</fullName>
    </recommendedName>
    <alternativeName>
        <fullName evidence="9 10">HSP-70 cofactor</fullName>
    </alternativeName>
</protein>
<evidence type="ECO:0000256" key="1">
    <source>
        <dbReference type="ARBA" id="ARBA00004496"/>
    </source>
</evidence>
<keyword evidence="16" id="KW-1185">Reference proteome</keyword>
<evidence type="ECO:0000256" key="13">
    <source>
        <dbReference type="SAM" id="Coils"/>
    </source>
</evidence>
<dbReference type="Proteomes" id="UP000244906">
    <property type="component" value="Unassembled WGS sequence"/>
</dbReference>
<evidence type="ECO:0000256" key="8">
    <source>
        <dbReference type="ARBA" id="ARBA00072274"/>
    </source>
</evidence>
<dbReference type="EMBL" id="QDDL01000001">
    <property type="protein sequence ID" value="PVZ71991.1"/>
    <property type="molecule type" value="Genomic_DNA"/>
</dbReference>
<accession>A0A2V1GXV8</accession>
<dbReference type="Pfam" id="PF01025">
    <property type="entry name" value="GrpE"/>
    <property type="match status" value="1"/>
</dbReference>
<dbReference type="AlphaFoldDB" id="A0A2V1GXV8"/>
<evidence type="ECO:0000256" key="6">
    <source>
        <dbReference type="ARBA" id="ARBA00023186"/>
    </source>
</evidence>
<dbReference type="GO" id="GO:0051082">
    <property type="term" value="F:unfolded protein binding"/>
    <property type="evidence" value="ECO:0007669"/>
    <property type="project" value="TreeGrafter"/>
</dbReference>
<feature type="region of interest" description="Disordered" evidence="14">
    <location>
        <begin position="1"/>
        <end position="22"/>
    </location>
</feature>
<keyword evidence="4 10" id="KW-0963">Cytoplasm</keyword>
<dbReference type="PANTHER" id="PTHR21237:SF23">
    <property type="entry name" value="GRPE PROTEIN HOMOLOG, MITOCHONDRIAL"/>
    <property type="match status" value="1"/>
</dbReference>
<comment type="similarity">
    <text evidence="2 10 12">Belongs to the GrpE family.</text>
</comment>
<dbReference type="InterPro" id="IPR013805">
    <property type="entry name" value="GrpE_CC"/>
</dbReference>